<dbReference type="EMBL" id="JAOYFB010000038">
    <property type="protein sequence ID" value="KAK4026759.1"/>
    <property type="molecule type" value="Genomic_DNA"/>
</dbReference>
<proteinExistence type="predicted"/>
<keyword evidence="2" id="KW-1185">Reference proteome</keyword>
<evidence type="ECO:0000313" key="1">
    <source>
        <dbReference type="EMBL" id="KAK4026759.1"/>
    </source>
</evidence>
<gene>
    <name evidence="1" type="ORF">OUZ56_015786</name>
</gene>
<reference evidence="1 2" key="1">
    <citation type="journal article" date="2023" name="Nucleic Acids Res.">
        <title>The hologenome of Daphnia magna reveals possible DNA methylation and microbiome-mediated evolution of the host genome.</title>
        <authorList>
            <person name="Chaturvedi A."/>
            <person name="Li X."/>
            <person name="Dhandapani V."/>
            <person name="Marshall H."/>
            <person name="Kissane S."/>
            <person name="Cuenca-Cambronero M."/>
            <person name="Asole G."/>
            <person name="Calvet F."/>
            <person name="Ruiz-Romero M."/>
            <person name="Marangio P."/>
            <person name="Guigo R."/>
            <person name="Rago D."/>
            <person name="Mirbahai L."/>
            <person name="Eastwood N."/>
            <person name="Colbourne J.K."/>
            <person name="Zhou J."/>
            <person name="Mallon E."/>
            <person name="Orsini L."/>
        </authorList>
    </citation>
    <scope>NUCLEOTIDE SEQUENCE [LARGE SCALE GENOMIC DNA]</scope>
    <source>
        <strain evidence="1">LRV0_1</strain>
    </source>
</reference>
<evidence type="ECO:0000313" key="2">
    <source>
        <dbReference type="Proteomes" id="UP001234178"/>
    </source>
</evidence>
<protein>
    <submittedName>
        <fullName evidence="1">Uncharacterized protein</fullName>
    </submittedName>
</protein>
<name>A0ABR0ANR4_9CRUS</name>
<organism evidence="1 2">
    <name type="scientific">Daphnia magna</name>
    <dbReference type="NCBI Taxonomy" id="35525"/>
    <lineage>
        <taxon>Eukaryota</taxon>
        <taxon>Metazoa</taxon>
        <taxon>Ecdysozoa</taxon>
        <taxon>Arthropoda</taxon>
        <taxon>Crustacea</taxon>
        <taxon>Branchiopoda</taxon>
        <taxon>Diplostraca</taxon>
        <taxon>Cladocera</taxon>
        <taxon>Anomopoda</taxon>
        <taxon>Daphniidae</taxon>
        <taxon>Daphnia</taxon>
    </lineage>
</organism>
<comment type="caution">
    <text evidence="1">The sequence shown here is derived from an EMBL/GenBank/DDBJ whole genome shotgun (WGS) entry which is preliminary data.</text>
</comment>
<dbReference type="Proteomes" id="UP001234178">
    <property type="component" value="Unassembled WGS sequence"/>
</dbReference>
<accession>A0ABR0ANR4</accession>
<sequence length="95" mass="10530">MFNLKTGEGWNCWILGNQNGNIDPELTLTTASRRHVSVDGNSEVLNTVIVAEEKTDVRPSRSTAAAGTCWTAEKAKTTSTAARLTSEKRWNMFER</sequence>